<keyword evidence="3" id="KW-1185">Reference proteome</keyword>
<dbReference type="Proteomes" id="UP001442494">
    <property type="component" value="Unassembled WGS sequence"/>
</dbReference>
<dbReference type="Pfam" id="PF00583">
    <property type="entry name" value="Acetyltransf_1"/>
    <property type="match status" value="1"/>
</dbReference>
<gene>
    <name evidence="2" type="ORF">NDI37_01115</name>
</gene>
<protein>
    <submittedName>
        <fullName evidence="2">GNAT family N-acetyltransferase</fullName>
    </submittedName>
</protein>
<organism evidence="2 3">
    <name type="scientific">Funiculus sociatus GB2-A5</name>
    <dbReference type="NCBI Taxonomy" id="2933946"/>
    <lineage>
        <taxon>Bacteria</taxon>
        <taxon>Bacillati</taxon>
        <taxon>Cyanobacteriota</taxon>
        <taxon>Cyanophyceae</taxon>
        <taxon>Coleofasciculales</taxon>
        <taxon>Coleofasciculaceae</taxon>
        <taxon>Funiculus</taxon>
    </lineage>
</organism>
<dbReference type="PANTHER" id="PTHR43138:SF1">
    <property type="entry name" value="N-ACETYLTRANSFERASE ACA1"/>
    <property type="match status" value="1"/>
</dbReference>
<proteinExistence type="predicted"/>
<dbReference type="CDD" id="cd04301">
    <property type="entry name" value="NAT_SF"/>
    <property type="match status" value="1"/>
</dbReference>
<dbReference type="InterPro" id="IPR052742">
    <property type="entry name" value="Mito_N-acetyltransferase"/>
</dbReference>
<dbReference type="InterPro" id="IPR000182">
    <property type="entry name" value="GNAT_dom"/>
</dbReference>
<evidence type="ECO:0000313" key="3">
    <source>
        <dbReference type="Proteomes" id="UP001442494"/>
    </source>
</evidence>
<reference evidence="2 3" key="1">
    <citation type="submission" date="2022-04" db="EMBL/GenBank/DDBJ databases">
        <title>Positive selection, recombination, and allopatry shape intraspecific diversity of widespread and dominant cyanobacteria.</title>
        <authorList>
            <person name="Wei J."/>
            <person name="Shu W."/>
            <person name="Hu C."/>
        </authorList>
    </citation>
    <scope>NUCLEOTIDE SEQUENCE [LARGE SCALE GENOMIC DNA]</scope>
    <source>
        <strain evidence="2 3">GB2-A5</strain>
    </source>
</reference>
<dbReference type="SUPFAM" id="SSF55729">
    <property type="entry name" value="Acyl-CoA N-acyltransferases (Nat)"/>
    <property type="match status" value="1"/>
</dbReference>
<feature type="domain" description="N-acetyltransferase" evidence="1">
    <location>
        <begin position="40"/>
        <end position="145"/>
    </location>
</feature>
<evidence type="ECO:0000259" key="1">
    <source>
        <dbReference type="Pfam" id="PF00583"/>
    </source>
</evidence>
<dbReference type="EMBL" id="JAMPKK010000001">
    <property type="protein sequence ID" value="MEP0863070.1"/>
    <property type="molecule type" value="Genomic_DNA"/>
</dbReference>
<evidence type="ECO:0000313" key="2">
    <source>
        <dbReference type="EMBL" id="MEP0863070.1"/>
    </source>
</evidence>
<comment type="caution">
    <text evidence="2">The sequence shown here is derived from an EMBL/GenBank/DDBJ whole genome shotgun (WGS) entry which is preliminary data.</text>
</comment>
<dbReference type="Gene3D" id="3.40.630.30">
    <property type="match status" value="1"/>
</dbReference>
<sequence length="154" mass="17291">MNINLPWQKSLKNGTKVNLDRMRLSEQNAVRALLNQIIIEDQTYPQNQPLSEVEFAAYWMTHDAFVVTADDETAATPEEILGAFYLKPNFPGRCSHICNAGFIVQPSMRGQGIGRLMGQGMLEIATLQGYTAVMFNLVFANNTPSSYGNPWDFR</sequence>
<name>A0ABV0JI00_9CYAN</name>
<dbReference type="InterPro" id="IPR016181">
    <property type="entry name" value="Acyl_CoA_acyltransferase"/>
</dbReference>
<dbReference type="PANTHER" id="PTHR43138">
    <property type="entry name" value="ACETYLTRANSFERASE, GNAT FAMILY"/>
    <property type="match status" value="1"/>
</dbReference>
<accession>A0ABV0JI00</accession>